<evidence type="ECO:0000313" key="1">
    <source>
        <dbReference type="EMBL" id="EAN78558.1"/>
    </source>
</evidence>
<dbReference type="RefSeq" id="XP_024498461.1">
    <property type="nucleotide sequence ID" value="XM_024642674.1"/>
</dbReference>
<proteinExistence type="predicted"/>
<dbReference type="PaxDb" id="5691-EAN78558"/>
<reference evidence="1 2" key="2">
    <citation type="journal article" date="2005" name="Science">
        <title>The genome of the African trypanosome Trypanosoma brucei.</title>
        <authorList>
            <person name="Berriman M."/>
            <person name="Ghedin E."/>
            <person name="Hertz-Fowler C."/>
            <person name="Blandin G."/>
            <person name="Renauld H."/>
            <person name="Bartholomeu D.C."/>
            <person name="Lennard N.J."/>
            <person name="Caler E."/>
            <person name="Hamlin N.E."/>
            <person name="Haas B."/>
            <person name="Bohme U."/>
            <person name="Hannick L."/>
            <person name="Aslett M.A."/>
            <person name="Shallom J."/>
            <person name="Marcello L."/>
            <person name="Hou L."/>
            <person name="Wickstead B."/>
            <person name="Alsmark U.C."/>
            <person name="Arrowsmith C."/>
            <person name="Atkin R.J."/>
            <person name="Barron A.J."/>
            <person name="Bringaud F."/>
            <person name="Brooks K."/>
            <person name="Carrington M."/>
            <person name="Cherevach I."/>
            <person name="Chillingworth T.J."/>
            <person name="Churcher C."/>
            <person name="Clark L.N."/>
            <person name="Corton C.H."/>
            <person name="Cronin A."/>
            <person name="Davies R.M."/>
            <person name="Doggett J."/>
            <person name="Djikeng A."/>
            <person name="Feldblyum T."/>
            <person name="Field M.C."/>
            <person name="Fraser A."/>
            <person name="Goodhead I."/>
            <person name="Hance Z."/>
            <person name="Harper D."/>
            <person name="Harris B.R."/>
            <person name="Hauser H."/>
            <person name="Hostetler J."/>
            <person name="Ivens A."/>
            <person name="Jagels K."/>
            <person name="Johnson D."/>
            <person name="Johnson J."/>
            <person name="Jones K."/>
            <person name="Kerhornou A.X."/>
            <person name="Koo H."/>
            <person name="Larke N."/>
            <person name="Landfear S."/>
            <person name="Larkin C."/>
            <person name="Leech V."/>
            <person name="Line A."/>
            <person name="Lord A."/>
            <person name="Macleod A."/>
            <person name="Mooney P.J."/>
            <person name="Moule S."/>
            <person name="Martin D.M."/>
            <person name="Morgan G.W."/>
            <person name="Mungall K."/>
            <person name="Norbertczak H."/>
            <person name="Ormond D."/>
            <person name="Pai G."/>
            <person name="Peacock C.S."/>
            <person name="Peterson J."/>
            <person name="Quail M.A."/>
            <person name="Rabbinowitsch E."/>
            <person name="Rajandream M.A."/>
            <person name="Reitter C."/>
            <person name="Salzberg S.L."/>
            <person name="Sanders M."/>
            <person name="Schobel S."/>
            <person name="Sharp S."/>
            <person name="Simmonds M."/>
            <person name="Simpson A.J."/>
            <person name="Tallon L."/>
            <person name="Turner C.M."/>
            <person name="Tait A."/>
            <person name="Tivey A.R."/>
            <person name="Van Aken S."/>
            <person name="Walker D."/>
            <person name="Wanless D."/>
            <person name="Wang S."/>
            <person name="White B."/>
            <person name="White O."/>
            <person name="Whitehead S."/>
            <person name="Woodward J."/>
            <person name="Wortman J."/>
            <person name="Adams M.D."/>
            <person name="Embley T.M."/>
            <person name="Gull K."/>
            <person name="Ullu E."/>
            <person name="Barry J.D."/>
            <person name="Fairlamb A.H."/>
            <person name="Opperdoes F."/>
            <person name="Barrell B.G."/>
            <person name="Donelson J.E."/>
            <person name="Hall N."/>
            <person name="Fraser C.M."/>
            <person name="Melville S.E."/>
            <person name="El-Sayed N.M."/>
        </authorList>
    </citation>
    <scope>NUCLEOTIDE SEQUENCE [LARGE SCALE GENOMIC DNA]</scope>
    <source>
        <strain evidence="1 2">927/4 GUTat10.1</strain>
    </source>
</reference>
<keyword evidence="2" id="KW-1185">Reference proteome</keyword>
<name>Q389G2_TRYB2</name>
<dbReference type="KEGG" id="tbr:Tb10.26.0080"/>
<dbReference type="EMBL" id="CM000208">
    <property type="protein sequence ID" value="EAN78558.1"/>
    <property type="molecule type" value="Genomic_DNA"/>
</dbReference>
<dbReference type="AlphaFoldDB" id="Q389G2"/>
<reference evidence="1 2" key="1">
    <citation type="journal article" date="2005" name="Science">
        <title>Comparative genomics of trypanosomatid parasitic protozoa.</title>
        <authorList>
            <person name="El-Sayed N.M."/>
            <person name="Myler P.J."/>
            <person name="Blandin G."/>
            <person name="Berriman M."/>
            <person name="Crabtree J."/>
            <person name="Aggarwal G."/>
            <person name="Caler E."/>
            <person name="Renauld H."/>
            <person name="Worthey E.A."/>
            <person name="Hertz-Fowler C."/>
            <person name="Ghedin E."/>
            <person name="Peacock C."/>
            <person name="Bartholomeu D.C."/>
            <person name="Haas B.J."/>
            <person name="Tran A.N."/>
            <person name="Wortman J.R."/>
            <person name="Alsmark U.C."/>
            <person name="Angiuoli S."/>
            <person name="Anupama A."/>
            <person name="Badger J."/>
            <person name="Bringaud F."/>
            <person name="Cadag E."/>
            <person name="Carlton J.M."/>
            <person name="Cerqueira G.C."/>
            <person name="Creasy T."/>
            <person name="Delcher A.L."/>
            <person name="Djikeng A."/>
            <person name="Embley T.M."/>
            <person name="Hauser C."/>
            <person name="Ivens A.C."/>
            <person name="Kummerfeld S.K."/>
            <person name="Pereira-Leal J.B."/>
            <person name="Nilsson D."/>
            <person name="Peterson J."/>
            <person name="Salzberg S.L."/>
            <person name="Shallom J."/>
            <person name="Silva J.C."/>
            <person name="Sundaram J."/>
            <person name="Westenberger S."/>
            <person name="White O."/>
            <person name="Melville S.E."/>
            <person name="Donelson J.E."/>
            <person name="Andersson B."/>
            <person name="Stuart K.D."/>
            <person name="Hall N."/>
        </authorList>
    </citation>
    <scope>NUCLEOTIDE SEQUENCE [LARGE SCALE GENOMIC DNA]</scope>
    <source>
        <strain evidence="1 2">927/4 GUTat10.1</strain>
    </source>
</reference>
<dbReference type="InParanoid" id="Q389G2"/>
<evidence type="ECO:0000313" key="2">
    <source>
        <dbReference type="Proteomes" id="UP000008524"/>
    </source>
</evidence>
<dbReference type="Proteomes" id="UP000008524">
    <property type="component" value="Chromosome 10"/>
</dbReference>
<sequence>MHFSFCTSSKSLGMKNPTFSFFVVFFICAQEHHLHKRKRIQRQ</sequence>
<organism evidence="1 2">
    <name type="scientific">Trypanosoma brucei brucei (strain 927/4 GUTat10.1)</name>
    <dbReference type="NCBI Taxonomy" id="185431"/>
    <lineage>
        <taxon>Eukaryota</taxon>
        <taxon>Discoba</taxon>
        <taxon>Euglenozoa</taxon>
        <taxon>Kinetoplastea</taxon>
        <taxon>Metakinetoplastina</taxon>
        <taxon>Trypanosomatida</taxon>
        <taxon>Trypanosomatidae</taxon>
        <taxon>Trypanosoma</taxon>
    </lineage>
</organism>
<dbReference type="GeneID" id="3662225"/>
<gene>
    <name evidence="1" type="ORF">Tb10.26.0080</name>
</gene>
<accession>Q389G2</accession>
<protein>
    <submittedName>
        <fullName evidence="1">Uncharacterized protein</fullName>
    </submittedName>
</protein>